<dbReference type="Gene3D" id="3.30.420.10">
    <property type="entry name" value="Ribonuclease H-like superfamily/Ribonuclease H"/>
    <property type="match status" value="1"/>
</dbReference>
<dbReference type="InterPro" id="IPR001584">
    <property type="entry name" value="Integrase_cat-core"/>
</dbReference>
<dbReference type="InterPro" id="IPR012337">
    <property type="entry name" value="RNaseH-like_sf"/>
</dbReference>
<keyword evidence="4" id="KW-1185">Reference proteome</keyword>
<accession>A0AAN9BT44</accession>
<dbReference type="AlphaFoldDB" id="A0AAN9BT44"/>
<protein>
    <recommendedName>
        <fullName evidence="2">Integrase catalytic domain-containing protein</fullName>
    </recommendedName>
</protein>
<gene>
    <name evidence="3" type="ORF">V1264_011560</name>
</gene>
<dbReference type="SUPFAM" id="SSF53098">
    <property type="entry name" value="Ribonuclease H-like"/>
    <property type="match status" value="1"/>
</dbReference>
<dbReference type="PROSITE" id="PS50994">
    <property type="entry name" value="INTEGRASE"/>
    <property type="match status" value="1"/>
</dbReference>
<feature type="domain" description="Integrase catalytic" evidence="2">
    <location>
        <begin position="1"/>
        <end position="155"/>
    </location>
</feature>
<evidence type="ECO:0000259" key="2">
    <source>
        <dbReference type="PROSITE" id="PS50994"/>
    </source>
</evidence>
<evidence type="ECO:0000313" key="3">
    <source>
        <dbReference type="EMBL" id="KAK7112046.1"/>
    </source>
</evidence>
<feature type="compositionally biased region" description="Basic and acidic residues" evidence="1">
    <location>
        <begin position="207"/>
        <end position="219"/>
    </location>
</feature>
<dbReference type="Pfam" id="PF00665">
    <property type="entry name" value="rve"/>
    <property type="match status" value="1"/>
</dbReference>
<sequence length="550" mass="60916">MTRMQTDLIDFTSVPDGDYLWILHMRDHYSKFSWAFPLKSKRAAGVAECLKNTFSLFGAPRILQSDNGTEFVAGVIKELASVWSGMMIINGPRHPQSQGCVERGNGDFTIKLGKWLEANKESGWVAGIPHIVYAINTSMSEATGKSPFEVVFGQPPRTNCAELDILAQQGIINEEDVPQIFNGSETSSETGDAAPTTSDSLSTGTQNREESVQLVKDRPGTSGTSDPWQNWDEDVLQVVSVRDRPDISTEDAEGTITDNAEDSQFTDGLLSLLDVGIVTTRDDETEDETEDRERSVRTKRGKEFNLLHEEQVVARGIEIFGQKTVHGQSVDRTKQSVFQLIYVAEPAFTPLINNPFDEPLSDGAFTIWNNEHVLPAETDDTPHSKVRKIATRNYLKAANKQQINFDAKVLHVATSYNEGDNVGISIHEVDRTNTGAKLLPCKILRVEIRGSEKLYELYTNGGRLKNKFRAADMVDLRNVHFSQLQSVDVETLNEISIIQASRQHWTATGSAACSCRGKCHNMKCKCKRAGLPCSTKCHPKSAIACKNTSS</sequence>
<evidence type="ECO:0000313" key="4">
    <source>
        <dbReference type="Proteomes" id="UP001374579"/>
    </source>
</evidence>
<feature type="compositionally biased region" description="Polar residues" evidence="1">
    <location>
        <begin position="181"/>
        <end position="206"/>
    </location>
</feature>
<name>A0AAN9BT44_9CAEN</name>
<dbReference type="GO" id="GO:0003676">
    <property type="term" value="F:nucleic acid binding"/>
    <property type="evidence" value="ECO:0007669"/>
    <property type="project" value="InterPro"/>
</dbReference>
<dbReference type="PANTHER" id="PTHR37984">
    <property type="entry name" value="PROTEIN CBG26694"/>
    <property type="match status" value="1"/>
</dbReference>
<proteinExistence type="predicted"/>
<dbReference type="InterPro" id="IPR050951">
    <property type="entry name" value="Retrovirus_Pol_polyprotein"/>
</dbReference>
<dbReference type="PANTHER" id="PTHR37984:SF5">
    <property type="entry name" value="PROTEIN NYNRIN-LIKE"/>
    <property type="match status" value="1"/>
</dbReference>
<dbReference type="EMBL" id="JBAMIC010000002">
    <property type="protein sequence ID" value="KAK7112046.1"/>
    <property type="molecule type" value="Genomic_DNA"/>
</dbReference>
<dbReference type="InterPro" id="IPR036397">
    <property type="entry name" value="RNaseH_sf"/>
</dbReference>
<reference evidence="3 4" key="1">
    <citation type="submission" date="2024-02" db="EMBL/GenBank/DDBJ databases">
        <title>Chromosome-scale genome assembly of the rough periwinkle Littorina saxatilis.</title>
        <authorList>
            <person name="De Jode A."/>
            <person name="Faria R."/>
            <person name="Formenti G."/>
            <person name="Sims Y."/>
            <person name="Smith T.P."/>
            <person name="Tracey A."/>
            <person name="Wood J.M.D."/>
            <person name="Zagrodzka Z.B."/>
            <person name="Johannesson K."/>
            <person name="Butlin R.K."/>
            <person name="Leder E.H."/>
        </authorList>
    </citation>
    <scope>NUCLEOTIDE SEQUENCE [LARGE SCALE GENOMIC DNA]</scope>
    <source>
        <strain evidence="3">Snail1</strain>
        <tissue evidence="3">Muscle</tissue>
    </source>
</reference>
<dbReference type="GO" id="GO:0015074">
    <property type="term" value="P:DNA integration"/>
    <property type="evidence" value="ECO:0007669"/>
    <property type="project" value="InterPro"/>
</dbReference>
<evidence type="ECO:0000256" key="1">
    <source>
        <dbReference type="SAM" id="MobiDB-lite"/>
    </source>
</evidence>
<feature type="region of interest" description="Disordered" evidence="1">
    <location>
        <begin position="181"/>
        <end position="231"/>
    </location>
</feature>
<comment type="caution">
    <text evidence="3">The sequence shown here is derived from an EMBL/GenBank/DDBJ whole genome shotgun (WGS) entry which is preliminary data.</text>
</comment>
<dbReference type="Proteomes" id="UP001374579">
    <property type="component" value="Unassembled WGS sequence"/>
</dbReference>
<organism evidence="3 4">
    <name type="scientific">Littorina saxatilis</name>
    <dbReference type="NCBI Taxonomy" id="31220"/>
    <lineage>
        <taxon>Eukaryota</taxon>
        <taxon>Metazoa</taxon>
        <taxon>Spiralia</taxon>
        <taxon>Lophotrochozoa</taxon>
        <taxon>Mollusca</taxon>
        <taxon>Gastropoda</taxon>
        <taxon>Caenogastropoda</taxon>
        <taxon>Littorinimorpha</taxon>
        <taxon>Littorinoidea</taxon>
        <taxon>Littorinidae</taxon>
        <taxon>Littorina</taxon>
    </lineage>
</organism>